<gene>
    <name evidence="2" type="ORF">ACFQH9_26070</name>
</gene>
<dbReference type="EMBL" id="JBHSQK010000081">
    <property type="protein sequence ID" value="MFC5951734.1"/>
    <property type="molecule type" value="Genomic_DNA"/>
</dbReference>
<proteinExistence type="predicted"/>
<feature type="region of interest" description="Disordered" evidence="1">
    <location>
        <begin position="169"/>
        <end position="249"/>
    </location>
</feature>
<sequence>MSQLSLFSADARPPRLGDLAGLLCGPARITRFGAGDTARISLLVADAGRAAAVRAAAARFGIPFELGERSCTGRELRTAYRRDLAGLARAWTGRDRRKTVPTDFQLDGTALRLWVLACGRADGRGGYLLPLDGAAPGTHDALIAAATRLGLPPARIALPPCAACRERAAAPTVEPGDGTPAAADAQADPVADAPAEPLAAHTAVAPVGAETAVDTGARTGTEARPTDPAHGARHDLPAPPSSSRTSRPASLLLTDGTTALDLPAEPVRAHCRSHHLALVPAVGPECPAAGPALRITGARRLQRLVELVGPAPDDVDTAEWPRYWGRSGA</sequence>
<organism evidence="2 3">
    <name type="scientific">Pseudonocardia lutea</name>
    <dbReference type="NCBI Taxonomy" id="2172015"/>
    <lineage>
        <taxon>Bacteria</taxon>
        <taxon>Bacillati</taxon>
        <taxon>Actinomycetota</taxon>
        <taxon>Actinomycetes</taxon>
        <taxon>Pseudonocardiales</taxon>
        <taxon>Pseudonocardiaceae</taxon>
        <taxon>Pseudonocardia</taxon>
    </lineage>
</organism>
<name>A0ABW1IHA1_9PSEU</name>
<keyword evidence="3" id="KW-1185">Reference proteome</keyword>
<reference evidence="3" key="1">
    <citation type="journal article" date="2019" name="Int. J. Syst. Evol. Microbiol.">
        <title>The Global Catalogue of Microorganisms (GCM) 10K type strain sequencing project: providing services to taxonomists for standard genome sequencing and annotation.</title>
        <authorList>
            <consortium name="The Broad Institute Genomics Platform"/>
            <consortium name="The Broad Institute Genome Sequencing Center for Infectious Disease"/>
            <person name="Wu L."/>
            <person name="Ma J."/>
        </authorList>
    </citation>
    <scope>NUCLEOTIDE SEQUENCE [LARGE SCALE GENOMIC DNA]</scope>
    <source>
        <strain evidence="3">CGMCC 4.7397</strain>
    </source>
</reference>
<evidence type="ECO:0000313" key="2">
    <source>
        <dbReference type="EMBL" id="MFC5951734.1"/>
    </source>
</evidence>
<dbReference type="RefSeq" id="WP_379569965.1">
    <property type="nucleotide sequence ID" value="NZ_JBHSQK010000081.1"/>
</dbReference>
<feature type="compositionally biased region" description="Low complexity" evidence="1">
    <location>
        <begin position="169"/>
        <end position="206"/>
    </location>
</feature>
<feature type="compositionally biased region" description="Basic and acidic residues" evidence="1">
    <location>
        <begin position="224"/>
        <end position="236"/>
    </location>
</feature>
<dbReference type="Proteomes" id="UP001596119">
    <property type="component" value="Unassembled WGS sequence"/>
</dbReference>
<evidence type="ECO:0000256" key="1">
    <source>
        <dbReference type="SAM" id="MobiDB-lite"/>
    </source>
</evidence>
<comment type="caution">
    <text evidence="2">The sequence shown here is derived from an EMBL/GenBank/DDBJ whole genome shotgun (WGS) entry which is preliminary data.</text>
</comment>
<evidence type="ECO:0000313" key="3">
    <source>
        <dbReference type="Proteomes" id="UP001596119"/>
    </source>
</evidence>
<protein>
    <submittedName>
        <fullName evidence="2">Uncharacterized protein</fullName>
    </submittedName>
</protein>
<accession>A0ABW1IHA1</accession>